<proteinExistence type="inferred from homology"/>
<dbReference type="AlphaFoldDB" id="A0A1H1RTL8"/>
<name>A0A1H1RTL8_9ACTN</name>
<protein>
    <recommendedName>
        <fullName evidence="2">glycerophosphodiester phosphodiesterase</fullName>
        <ecNumber evidence="2">3.1.4.46</ecNumber>
    </recommendedName>
</protein>
<dbReference type="GO" id="GO:0008889">
    <property type="term" value="F:glycerophosphodiester phosphodiesterase activity"/>
    <property type="evidence" value="ECO:0007669"/>
    <property type="project" value="UniProtKB-EC"/>
</dbReference>
<dbReference type="GO" id="GO:0042597">
    <property type="term" value="C:periplasmic space"/>
    <property type="evidence" value="ECO:0007669"/>
    <property type="project" value="TreeGrafter"/>
</dbReference>
<comment type="catalytic activity">
    <reaction evidence="6">
        <text>a sn-glycero-3-phosphodiester + H2O = an alcohol + sn-glycerol 3-phosphate + H(+)</text>
        <dbReference type="Rhea" id="RHEA:12969"/>
        <dbReference type="ChEBI" id="CHEBI:15377"/>
        <dbReference type="ChEBI" id="CHEBI:15378"/>
        <dbReference type="ChEBI" id="CHEBI:30879"/>
        <dbReference type="ChEBI" id="CHEBI:57597"/>
        <dbReference type="ChEBI" id="CHEBI:83408"/>
        <dbReference type="EC" id="3.1.4.46"/>
    </reaction>
</comment>
<dbReference type="GO" id="GO:0006629">
    <property type="term" value="P:lipid metabolic process"/>
    <property type="evidence" value="ECO:0007669"/>
    <property type="project" value="InterPro"/>
</dbReference>
<dbReference type="PANTHER" id="PTHR43620">
    <property type="entry name" value="GLYCEROPHOSPHORYL DIESTER PHOSPHODIESTERASE"/>
    <property type="match status" value="1"/>
</dbReference>
<dbReference type="EMBL" id="LT629757">
    <property type="protein sequence ID" value="SDS39024.1"/>
    <property type="molecule type" value="Genomic_DNA"/>
</dbReference>
<dbReference type="GO" id="GO:0006071">
    <property type="term" value="P:glycerol metabolic process"/>
    <property type="evidence" value="ECO:0007669"/>
    <property type="project" value="UniProtKB-KW"/>
</dbReference>
<evidence type="ECO:0000313" key="8">
    <source>
        <dbReference type="EMBL" id="SDS39024.1"/>
    </source>
</evidence>
<dbReference type="STRING" id="642780.SAMN04488570_1772"/>
<keyword evidence="9" id="KW-1185">Reference proteome</keyword>
<dbReference type="InterPro" id="IPR030395">
    <property type="entry name" value="GP_PDE_dom"/>
</dbReference>
<keyword evidence="3" id="KW-0732">Signal</keyword>
<evidence type="ECO:0000256" key="2">
    <source>
        <dbReference type="ARBA" id="ARBA00012247"/>
    </source>
</evidence>
<dbReference type="EC" id="3.1.4.46" evidence="2"/>
<sequence length="327" mass="36292">MDSPLVIGHRGASGHRPEHTALAYRLAWRSGADSVEPDVVATRDGVLVCRHDLDLEKTTDVADRPEFAHLRREQVVDGARVTGWFVHDFDLAELRTLRARERWPRRRPTSARYDDQVGILTLAELLDLRAQESARLGRRLGLHVELKHGAHQARLGLPVDELLLDLLRERHLTSALSPVTVMAFETHLLKQLRARADLDLVQLVDAGVKLRRRGLHKLAGTVTGVGLHKDHVLRRDEQGRYDGPGAALDKAVAAGLDVLVWTLRSENRHLSTDLQVPGRGRTHGRADVEVERLLGLGVDGLLTDFPELAHGVRRARGLGVARPAQLA</sequence>
<organism evidence="8 9">
    <name type="scientific">Nocardioides scoriae</name>
    <dbReference type="NCBI Taxonomy" id="642780"/>
    <lineage>
        <taxon>Bacteria</taxon>
        <taxon>Bacillati</taxon>
        <taxon>Actinomycetota</taxon>
        <taxon>Actinomycetes</taxon>
        <taxon>Propionibacteriales</taxon>
        <taxon>Nocardioidaceae</taxon>
        <taxon>Nocardioides</taxon>
    </lineage>
</organism>
<keyword evidence="5" id="KW-0378">Hydrolase</keyword>
<dbReference type="PANTHER" id="PTHR43620:SF7">
    <property type="entry name" value="GLYCEROPHOSPHODIESTER PHOSPHODIESTERASE GDPD5-RELATED"/>
    <property type="match status" value="1"/>
</dbReference>
<dbReference type="InterPro" id="IPR017946">
    <property type="entry name" value="PLC-like_Pdiesterase_TIM-brl"/>
</dbReference>
<gene>
    <name evidence="8" type="ORF">SAMN04488570_1772</name>
</gene>
<dbReference type="SUPFAM" id="SSF51695">
    <property type="entry name" value="PLC-like phosphodiesterases"/>
    <property type="match status" value="1"/>
</dbReference>
<evidence type="ECO:0000256" key="4">
    <source>
        <dbReference type="ARBA" id="ARBA00022798"/>
    </source>
</evidence>
<keyword evidence="4" id="KW-0319">Glycerol metabolism</keyword>
<reference evidence="9" key="1">
    <citation type="submission" date="2016-10" db="EMBL/GenBank/DDBJ databases">
        <authorList>
            <person name="Varghese N."/>
            <person name="Submissions S."/>
        </authorList>
    </citation>
    <scope>NUCLEOTIDE SEQUENCE [LARGE SCALE GENOMIC DNA]</scope>
    <source>
        <strain evidence="9">DSM 22127</strain>
    </source>
</reference>
<feature type="domain" description="GP-PDE" evidence="7">
    <location>
        <begin position="4"/>
        <end position="313"/>
    </location>
</feature>
<dbReference type="OrthoDB" id="9758957at2"/>
<evidence type="ECO:0000256" key="3">
    <source>
        <dbReference type="ARBA" id="ARBA00022729"/>
    </source>
</evidence>
<evidence type="ECO:0000313" key="9">
    <source>
        <dbReference type="Proteomes" id="UP000198859"/>
    </source>
</evidence>
<dbReference type="Pfam" id="PF03009">
    <property type="entry name" value="GDPD"/>
    <property type="match status" value="1"/>
</dbReference>
<dbReference type="Proteomes" id="UP000198859">
    <property type="component" value="Chromosome I"/>
</dbReference>
<evidence type="ECO:0000256" key="1">
    <source>
        <dbReference type="ARBA" id="ARBA00007277"/>
    </source>
</evidence>
<evidence type="ECO:0000256" key="5">
    <source>
        <dbReference type="ARBA" id="ARBA00022801"/>
    </source>
</evidence>
<dbReference type="Gene3D" id="3.20.20.190">
    <property type="entry name" value="Phosphatidylinositol (PI) phosphodiesterase"/>
    <property type="match status" value="1"/>
</dbReference>
<accession>A0A1H1RTL8</accession>
<dbReference type="PROSITE" id="PS51704">
    <property type="entry name" value="GP_PDE"/>
    <property type="match status" value="1"/>
</dbReference>
<comment type="similarity">
    <text evidence="1">Belongs to the glycerophosphoryl diester phosphodiesterase family.</text>
</comment>
<dbReference type="RefSeq" id="WP_157682806.1">
    <property type="nucleotide sequence ID" value="NZ_LT629757.1"/>
</dbReference>
<evidence type="ECO:0000256" key="6">
    <source>
        <dbReference type="ARBA" id="ARBA00047512"/>
    </source>
</evidence>
<evidence type="ECO:0000259" key="7">
    <source>
        <dbReference type="PROSITE" id="PS51704"/>
    </source>
</evidence>